<dbReference type="PANTHER" id="PTHR23310:SF62">
    <property type="entry name" value="ACYL-COA BINDING PROTEIN 1, ISOFORM A"/>
    <property type="match status" value="1"/>
</dbReference>
<organism evidence="3 4">
    <name type="scientific">Cryptococcus depauperatus CBS 7841</name>
    <dbReference type="NCBI Taxonomy" id="1295531"/>
    <lineage>
        <taxon>Eukaryota</taxon>
        <taxon>Fungi</taxon>
        <taxon>Dikarya</taxon>
        <taxon>Basidiomycota</taxon>
        <taxon>Agaricomycotina</taxon>
        <taxon>Tremellomycetes</taxon>
        <taxon>Tremellales</taxon>
        <taxon>Cryptococcaceae</taxon>
        <taxon>Cryptococcus</taxon>
    </lineage>
</organism>
<evidence type="ECO:0000313" key="4">
    <source>
        <dbReference type="Proteomes" id="UP000094043"/>
    </source>
</evidence>
<dbReference type="VEuPathDB" id="FungiDB:L203_03242"/>
<protein>
    <submittedName>
        <fullName evidence="3">Uncharacterized protein</fullName>
    </submittedName>
</protein>
<dbReference type="OrthoDB" id="346910at2759"/>
<sequence length="109" mass="11762">MSTQAQFDKAVAIVKGLPEDGPVTPTDDEKLAFYAHFKQANEGDNNTPAPGLFSFVGKAKHGAWKNLAGMSKEDAQAKYVELLREMLTKSNDESSKKYLAELDAAGAQA</sequence>
<dbReference type="PROSITE" id="PS51228">
    <property type="entry name" value="ACB_2"/>
    <property type="match status" value="1"/>
</dbReference>
<reference evidence="3" key="2">
    <citation type="journal article" date="2022" name="Elife">
        <title>Obligate sexual reproduction of a homothallic fungus closely related to the Cryptococcus pathogenic species complex.</title>
        <authorList>
            <person name="Passer A.R."/>
            <person name="Clancey S.A."/>
            <person name="Shea T."/>
            <person name="David-Palma M."/>
            <person name="Averette A.F."/>
            <person name="Boekhout T."/>
            <person name="Porcel B.M."/>
            <person name="Nowrousian M."/>
            <person name="Cuomo C.A."/>
            <person name="Sun S."/>
            <person name="Heitman J."/>
            <person name="Coelho M.A."/>
        </authorList>
    </citation>
    <scope>NUCLEOTIDE SEQUENCE</scope>
    <source>
        <strain evidence="3">CBS 7841</strain>
    </source>
</reference>
<dbReference type="GO" id="GO:0006631">
    <property type="term" value="P:fatty acid metabolic process"/>
    <property type="evidence" value="ECO:0007669"/>
    <property type="project" value="TreeGrafter"/>
</dbReference>
<evidence type="ECO:0000313" key="3">
    <source>
        <dbReference type="EMBL" id="WVN89093.1"/>
    </source>
</evidence>
<dbReference type="Pfam" id="PF00887">
    <property type="entry name" value="ACBP"/>
    <property type="match status" value="1"/>
</dbReference>
<dbReference type="InterPro" id="IPR014352">
    <property type="entry name" value="FERM/acyl-CoA-bd_prot_sf"/>
</dbReference>
<dbReference type="InterPro" id="IPR035984">
    <property type="entry name" value="Acyl-CoA-binding_sf"/>
</dbReference>
<dbReference type="PRINTS" id="PR00689">
    <property type="entry name" value="ACOABINDINGP"/>
</dbReference>
<comment type="similarity">
    <text evidence="1">Belongs to the ACBP family.</text>
</comment>
<dbReference type="RefSeq" id="XP_066069793.1">
    <property type="nucleotide sequence ID" value="XM_066213696.1"/>
</dbReference>
<dbReference type="SUPFAM" id="SSF47027">
    <property type="entry name" value="Acyl-CoA binding protein"/>
    <property type="match status" value="1"/>
</dbReference>
<gene>
    <name evidence="3" type="ORF">L203_104309</name>
</gene>
<name>A0A1E3IGB5_9TREE</name>
<evidence type="ECO:0000256" key="2">
    <source>
        <dbReference type="ARBA" id="ARBA00023121"/>
    </source>
</evidence>
<dbReference type="Proteomes" id="UP000094043">
    <property type="component" value="Chromosome 5"/>
</dbReference>
<dbReference type="GeneID" id="91088519"/>
<dbReference type="Gene3D" id="1.20.80.10">
    <property type="match status" value="1"/>
</dbReference>
<keyword evidence="4" id="KW-1185">Reference proteome</keyword>
<dbReference type="InterPro" id="IPR000582">
    <property type="entry name" value="Acyl-CoA-binding_protein"/>
</dbReference>
<proteinExistence type="inferred from homology"/>
<accession>A0A1E3IGB5</accession>
<dbReference type="EMBL" id="CP143788">
    <property type="protein sequence ID" value="WVN89093.1"/>
    <property type="molecule type" value="Genomic_DNA"/>
</dbReference>
<dbReference type="PANTHER" id="PTHR23310">
    <property type="entry name" value="ACYL-COA-BINDING PROTEIN, ACBP"/>
    <property type="match status" value="1"/>
</dbReference>
<dbReference type="FunFam" id="1.20.80.10:FF:000010">
    <property type="entry name" value="Acyl-CoA-binding domain-containing protein 5"/>
    <property type="match status" value="1"/>
</dbReference>
<reference evidence="3" key="1">
    <citation type="submission" date="2016-06" db="EMBL/GenBank/DDBJ databases">
        <authorList>
            <person name="Cuomo C."/>
            <person name="Litvintseva A."/>
            <person name="Heitman J."/>
            <person name="Chen Y."/>
            <person name="Sun S."/>
            <person name="Springer D."/>
            <person name="Dromer F."/>
            <person name="Young S."/>
            <person name="Zeng Q."/>
            <person name="Chapman S."/>
            <person name="Gujja S."/>
            <person name="Saif S."/>
            <person name="Birren B."/>
        </authorList>
    </citation>
    <scope>NUCLEOTIDE SEQUENCE</scope>
    <source>
        <strain evidence="3">CBS 7841</strain>
    </source>
</reference>
<keyword evidence="2" id="KW-0446">Lipid-binding</keyword>
<evidence type="ECO:0000256" key="1">
    <source>
        <dbReference type="ARBA" id="ARBA00005567"/>
    </source>
</evidence>
<reference evidence="3" key="3">
    <citation type="submission" date="2024-01" db="EMBL/GenBank/DDBJ databases">
        <authorList>
            <person name="Coelho M.A."/>
            <person name="David-Palma M."/>
            <person name="Shea T."/>
            <person name="Sun S."/>
            <person name="Cuomo C.A."/>
            <person name="Heitman J."/>
        </authorList>
    </citation>
    <scope>NUCLEOTIDE SEQUENCE</scope>
    <source>
        <strain evidence="3">CBS 7841</strain>
    </source>
</reference>
<dbReference type="AlphaFoldDB" id="A0A1E3IGB5"/>
<dbReference type="GO" id="GO:0000062">
    <property type="term" value="F:fatty-acyl-CoA binding"/>
    <property type="evidence" value="ECO:0007669"/>
    <property type="project" value="InterPro"/>
</dbReference>
<dbReference type="KEGG" id="cdep:91088519"/>